<organism evidence="2 3">
    <name type="scientific">Eumeta variegata</name>
    <name type="common">Bagworm moth</name>
    <name type="synonym">Eumeta japonica</name>
    <dbReference type="NCBI Taxonomy" id="151549"/>
    <lineage>
        <taxon>Eukaryota</taxon>
        <taxon>Metazoa</taxon>
        <taxon>Ecdysozoa</taxon>
        <taxon>Arthropoda</taxon>
        <taxon>Hexapoda</taxon>
        <taxon>Insecta</taxon>
        <taxon>Pterygota</taxon>
        <taxon>Neoptera</taxon>
        <taxon>Endopterygota</taxon>
        <taxon>Lepidoptera</taxon>
        <taxon>Glossata</taxon>
        <taxon>Ditrysia</taxon>
        <taxon>Tineoidea</taxon>
        <taxon>Psychidae</taxon>
        <taxon>Oiketicinae</taxon>
        <taxon>Eumeta</taxon>
    </lineage>
</organism>
<evidence type="ECO:0000313" key="2">
    <source>
        <dbReference type="EMBL" id="GBP76777.1"/>
    </source>
</evidence>
<dbReference type="Proteomes" id="UP000299102">
    <property type="component" value="Unassembled WGS sequence"/>
</dbReference>
<accession>A0A4C1YQU5</accession>
<comment type="caution">
    <text evidence="2">The sequence shown here is derived from an EMBL/GenBank/DDBJ whole genome shotgun (WGS) entry which is preliminary data.</text>
</comment>
<feature type="region of interest" description="Disordered" evidence="1">
    <location>
        <begin position="1"/>
        <end position="31"/>
    </location>
</feature>
<reference evidence="2 3" key="1">
    <citation type="journal article" date="2019" name="Commun. Biol.">
        <title>The bagworm genome reveals a unique fibroin gene that provides high tensile strength.</title>
        <authorList>
            <person name="Kono N."/>
            <person name="Nakamura H."/>
            <person name="Ohtoshi R."/>
            <person name="Tomita M."/>
            <person name="Numata K."/>
            <person name="Arakawa K."/>
        </authorList>
    </citation>
    <scope>NUCLEOTIDE SEQUENCE [LARGE SCALE GENOMIC DNA]</scope>
</reference>
<sequence>MTHPGQPCEGAFFSRRSDVKIPPPAAASVGRLTKQSGGVDTYLRRAHALRDALGVGRWRGNNRKLSKHLKNN</sequence>
<evidence type="ECO:0000256" key="1">
    <source>
        <dbReference type="SAM" id="MobiDB-lite"/>
    </source>
</evidence>
<dbReference type="AlphaFoldDB" id="A0A4C1YQU5"/>
<dbReference type="EMBL" id="BGZK01001303">
    <property type="protein sequence ID" value="GBP76777.1"/>
    <property type="molecule type" value="Genomic_DNA"/>
</dbReference>
<keyword evidence="3" id="KW-1185">Reference proteome</keyword>
<proteinExistence type="predicted"/>
<gene>
    <name evidence="2" type="ORF">EVAR_57303_1</name>
</gene>
<name>A0A4C1YQU5_EUMVA</name>
<evidence type="ECO:0000313" key="3">
    <source>
        <dbReference type="Proteomes" id="UP000299102"/>
    </source>
</evidence>
<protein>
    <submittedName>
        <fullName evidence="2">Uncharacterized protein</fullName>
    </submittedName>
</protein>